<dbReference type="FunFam" id="3.40.120.10:FF:000001">
    <property type="entry name" value="Phosphoglucosamine mutase"/>
    <property type="match status" value="1"/>
</dbReference>
<dbReference type="InterPro" id="IPR006352">
    <property type="entry name" value="GlmM_bact"/>
</dbReference>
<evidence type="ECO:0000259" key="12">
    <source>
        <dbReference type="Pfam" id="PF00408"/>
    </source>
</evidence>
<evidence type="ECO:0000313" key="17">
    <source>
        <dbReference type="Proteomes" id="UP001164706"/>
    </source>
</evidence>
<feature type="binding site" description="via phosphate group" evidence="9">
    <location>
        <position position="109"/>
    </location>
    <ligand>
        <name>Mg(2+)</name>
        <dbReference type="ChEBI" id="CHEBI:18420"/>
    </ligand>
</feature>
<dbReference type="GO" id="GO:0005829">
    <property type="term" value="C:cytosol"/>
    <property type="evidence" value="ECO:0007669"/>
    <property type="project" value="TreeGrafter"/>
</dbReference>
<evidence type="ECO:0000256" key="10">
    <source>
        <dbReference type="RuleBase" id="RU004326"/>
    </source>
</evidence>
<comment type="cofactor">
    <cofactor evidence="9">
        <name>Mg(2+)</name>
        <dbReference type="ChEBI" id="CHEBI:18420"/>
    </cofactor>
    <text evidence="9">Binds 1 Mg(2+) ion per subunit.</text>
</comment>
<dbReference type="KEGG" id="mdb:OVN18_06735"/>
<evidence type="ECO:0000256" key="8">
    <source>
        <dbReference type="ARBA" id="ARBA00068193"/>
    </source>
</evidence>
<dbReference type="GO" id="GO:0006048">
    <property type="term" value="P:UDP-N-acetylglucosamine biosynthetic process"/>
    <property type="evidence" value="ECO:0007669"/>
    <property type="project" value="TreeGrafter"/>
</dbReference>
<evidence type="ECO:0000256" key="2">
    <source>
        <dbReference type="ARBA" id="ARBA00022553"/>
    </source>
</evidence>
<dbReference type="PANTHER" id="PTHR42946:SF1">
    <property type="entry name" value="PHOSPHOGLUCOMUTASE (ALPHA-D-GLUCOSE-1,6-BISPHOSPHATE-DEPENDENT)"/>
    <property type="match status" value="1"/>
</dbReference>
<dbReference type="SUPFAM" id="SSF53738">
    <property type="entry name" value="Phosphoglucomutase, first 3 domains"/>
    <property type="match status" value="3"/>
</dbReference>
<dbReference type="PANTHER" id="PTHR42946">
    <property type="entry name" value="PHOSPHOHEXOSE MUTASE"/>
    <property type="match status" value="1"/>
</dbReference>
<dbReference type="PRINTS" id="PR00509">
    <property type="entry name" value="PGMPMM"/>
</dbReference>
<feature type="modified residue" description="Phosphoserine" evidence="9">
    <location>
        <position position="109"/>
    </location>
</feature>
<dbReference type="InterPro" id="IPR016055">
    <property type="entry name" value="A-D-PHexomutase_a/b/a-I/II/III"/>
</dbReference>
<dbReference type="Gene3D" id="3.30.310.50">
    <property type="entry name" value="Alpha-D-phosphohexomutase, C-terminal domain"/>
    <property type="match status" value="1"/>
</dbReference>
<dbReference type="GO" id="GO:0004615">
    <property type="term" value="F:phosphomannomutase activity"/>
    <property type="evidence" value="ECO:0007669"/>
    <property type="project" value="TreeGrafter"/>
</dbReference>
<keyword evidence="2 9" id="KW-0597">Phosphoprotein</keyword>
<evidence type="ECO:0000256" key="6">
    <source>
        <dbReference type="ARBA" id="ARBA00050364"/>
    </source>
</evidence>
<dbReference type="RefSeq" id="WP_267779958.1">
    <property type="nucleotide sequence ID" value="NZ_CP113089.1"/>
</dbReference>
<keyword evidence="4 9" id="KW-0460">Magnesium</keyword>
<comment type="PTM">
    <text evidence="9">Activated by phosphorylation.</text>
</comment>
<dbReference type="Pfam" id="PF00408">
    <property type="entry name" value="PGM_PMM_IV"/>
    <property type="match status" value="1"/>
</dbReference>
<dbReference type="GO" id="GO:0000287">
    <property type="term" value="F:magnesium ion binding"/>
    <property type="evidence" value="ECO:0007669"/>
    <property type="project" value="UniProtKB-UniRule"/>
</dbReference>
<keyword evidence="17" id="KW-1185">Reference proteome</keyword>
<dbReference type="EC" id="5.4.2.10" evidence="7 9"/>
<evidence type="ECO:0000259" key="13">
    <source>
        <dbReference type="Pfam" id="PF02878"/>
    </source>
</evidence>
<dbReference type="AlphaFoldDB" id="A0A9E8MIP6"/>
<dbReference type="GO" id="GO:0009252">
    <property type="term" value="P:peptidoglycan biosynthetic process"/>
    <property type="evidence" value="ECO:0007669"/>
    <property type="project" value="TreeGrafter"/>
</dbReference>
<organism evidence="16 17">
    <name type="scientific">Microcella daejeonensis</name>
    <dbReference type="NCBI Taxonomy" id="2994971"/>
    <lineage>
        <taxon>Bacteria</taxon>
        <taxon>Bacillati</taxon>
        <taxon>Actinomycetota</taxon>
        <taxon>Actinomycetes</taxon>
        <taxon>Micrococcales</taxon>
        <taxon>Microbacteriaceae</taxon>
        <taxon>Microcella</taxon>
    </lineage>
</organism>
<dbReference type="EMBL" id="CP113089">
    <property type="protein sequence ID" value="WAB80279.1"/>
    <property type="molecule type" value="Genomic_DNA"/>
</dbReference>
<evidence type="ECO:0000259" key="14">
    <source>
        <dbReference type="Pfam" id="PF02879"/>
    </source>
</evidence>
<dbReference type="SUPFAM" id="SSF55957">
    <property type="entry name" value="Phosphoglucomutase, C-terminal domain"/>
    <property type="match status" value="1"/>
</dbReference>
<evidence type="ECO:0000256" key="1">
    <source>
        <dbReference type="ARBA" id="ARBA00010231"/>
    </source>
</evidence>
<dbReference type="InterPro" id="IPR016066">
    <property type="entry name" value="A-D-PHexomutase_CS"/>
</dbReference>
<feature type="active site" description="Phosphoserine intermediate" evidence="9">
    <location>
        <position position="109"/>
    </location>
</feature>
<dbReference type="InterPro" id="IPR005845">
    <property type="entry name" value="A-D-PHexomutase_a/b/a-II"/>
</dbReference>
<comment type="catalytic activity">
    <reaction evidence="6 9 11">
        <text>alpha-D-glucosamine 1-phosphate = D-glucosamine 6-phosphate</text>
        <dbReference type="Rhea" id="RHEA:23424"/>
        <dbReference type="ChEBI" id="CHEBI:58516"/>
        <dbReference type="ChEBI" id="CHEBI:58725"/>
        <dbReference type="EC" id="5.4.2.10"/>
    </reaction>
</comment>
<dbReference type="InterPro" id="IPR005844">
    <property type="entry name" value="A-D-PHexomutase_a/b/a-I"/>
</dbReference>
<feature type="binding site" evidence="9">
    <location>
        <position position="246"/>
    </location>
    <ligand>
        <name>Mg(2+)</name>
        <dbReference type="ChEBI" id="CHEBI:18420"/>
    </ligand>
</feature>
<dbReference type="FunFam" id="3.30.310.50:FF:000001">
    <property type="entry name" value="Phosphoglucosamine mutase"/>
    <property type="match status" value="1"/>
</dbReference>
<dbReference type="Pfam" id="PF02879">
    <property type="entry name" value="PGM_PMM_II"/>
    <property type="match status" value="1"/>
</dbReference>
<comment type="function">
    <text evidence="9 11">Catalyzes the conversion of glucosamine-6-phosphate to glucosamine-1-phosphate.</text>
</comment>
<feature type="binding site" evidence="9">
    <location>
        <position position="250"/>
    </location>
    <ligand>
        <name>Mg(2+)</name>
        <dbReference type="ChEBI" id="CHEBI:18420"/>
    </ligand>
</feature>
<name>A0A9E8MIP6_9MICO</name>
<dbReference type="PROSITE" id="PS00710">
    <property type="entry name" value="PGM_PMM"/>
    <property type="match status" value="1"/>
</dbReference>
<feature type="binding site" evidence="9">
    <location>
        <position position="248"/>
    </location>
    <ligand>
        <name>Mg(2+)</name>
        <dbReference type="ChEBI" id="CHEBI:18420"/>
    </ligand>
</feature>
<dbReference type="FunFam" id="3.40.120.10:FF:000002">
    <property type="entry name" value="Phosphoglucosamine mutase"/>
    <property type="match status" value="1"/>
</dbReference>
<gene>
    <name evidence="9 16" type="primary">glmM</name>
    <name evidence="16" type="ORF">OVN18_06735</name>
</gene>
<dbReference type="InterPro" id="IPR005841">
    <property type="entry name" value="Alpha-D-phosphohexomutase_SF"/>
</dbReference>
<dbReference type="HAMAP" id="MF_01554_B">
    <property type="entry name" value="GlmM_B"/>
    <property type="match status" value="1"/>
</dbReference>
<feature type="domain" description="Alpha-D-phosphohexomutase C-terminal" evidence="12">
    <location>
        <begin position="379"/>
        <end position="444"/>
    </location>
</feature>
<feature type="domain" description="Alpha-D-phosphohexomutase alpha/beta/alpha" evidence="15">
    <location>
        <begin position="263"/>
        <end position="373"/>
    </location>
</feature>
<keyword evidence="5 9" id="KW-0413">Isomerase</keyword>
<dbReference type="Pfam" id="PF02878">
    <property type="entry name" value="PGM_PMM_I"/>
    <property type="match status" value="1"/>
</dbReference>
<evidence type="ECO:0000256" key="5">
    <source>
        <dbReference type="ARBA" id="ARBA00023235"/>
    </source>
</evidence>
<dbReference type="GO" id="GO:0008966">
    <property type="term" value="F:phosphoglucosamine mutase activity"/>
    <property type="evidence" value="ECO:0007669"/>
    <property type="project" value="UniProtKB-UniRule"/>
</dbReference>
<dbReference type="InterPro" id="IPR050060">
    <property type="entry name" value="Phosphoglucosamine_mutase"/>
</dbReference>
<proteinExistence type="inferred from homology"/>
<feature type="domain" description="Alpha-D-phosphohexomutase alpha/beta/alpha" evidence="14">
    <location>
        <begin position="164"/>
        <end position="259"/>
    </location>
</feature>
<protein>
    <recommendedName>
        <fullName evidence="8 9">Phosphoglucosamine mutase</fullName>
        <ecNumber evidence="7 9">5.4.2.10</ecNumber>
    </recommendedName>
</protein>
<feature type="domain" description="Alpha-D-phosphohexomutase alpha/beta/alpha" evidence="13">
    <location>
        <begin position="3"/>
        <end position="142"/>
    </location>
</feature>
<dbReference type="NCBIfam" id="TIGR01455">
    <property type="entry name" value="glmM"/>
    <property type="match status" value="1"/>
</dbReference>
<evidence type="ECO:0000313" key="16">
    <source>
        <dbReference type="EMBL" id="WAB80279.1"/>
    </source>
</evidence>
<dbReference type="CDD" id="cd05802">
    <property type="entry name" value="GlmM"/>
    <property type="match status" value="1"/>
</dbReference>
<dbReference type="Proteomes" id="UP001164706">
    <property type="component" value="Chromosome"/>
</dbReference>
<evidence type="ECO:0000256" key="11">
    <source>
        <dbReference type="RuleBase" id="RU004327"/>
    </source>
</evidence>
<reference evidence="16" key="1">
    <citation type="submission" date="2022-11" db="EMBL/GenBank/DDBJ databases">
        <title>Description of Microcella daejonensis nov. sp, isolated from riverside soil.</title>
        <authorList>
            <person name="Molina K.M."/>
            <person name="Kim S.B."/>
        </authorList>
    </citation>
    <scope>NUCLEOTIDE SEQUENCE</scope>
    <source>
        <strain evidence="16">MMS21-STM12</strain>
    </source>
</reference>
<dbReference type="InterPro" id="IPR005843">
    <property type="entry name" value="A-D-PHexomutase_C"/>
</dbReference>
<comment type="similarity">
    <text evidence="1 9 10">Belongs to the phosphohexose mutase family.</text>
</comment>
<dbReference type="InterPro" id="IPR005846">
    <property type="entry name" value="A-D-PHexomutase_a/b/a-III"/>
</dbReference>
<dbReference type="Gene3D" id="3.40.120.10">
    <property type="entry name" value="Alpha-D-Glucose-1,6-Bisphosphate, subunit A, domain 3"/>
    <property type="match status" value="3"/>
</dbReference>
<dbReference type="GO" id="GO:0005975">
    <property type="term" value="P:carbohydrate metabolic process"/>
    <property type="evidence" value="ECO:0007669"/>
    <property type="project" value="InterPro"/>
</dbReference>
<evidence type="ECO:0000256" key="4">
    <source>
        <dbReference type="ARBA" id="ARBA00022842"/>
    </source>
</evidence>
<evidence type="ECO:0000256" key="7">
    <source>
        <dbReference type="ARBA" id="ARBA00066330"/>
    </source>
</evidence>
<evidence type="ECO:0000256" key="9">
    <source>
        <dbReference type="HAMAP-Rule" id="MF_01554"/>
    </source>
</evidence>
<evidence type="ECO:0000259" key="15">
    <source>
        <dbReference type="Pfam" id="PF02880"/>
    </source>
</evidence>
<accession>A0A9E8MIP6</accession>
<sequence length="453" mass="46626">MGQLFGTDGVRGLANGELTAGLALGLAQAAAIVLTKGRHAEDLRAQGKRPRAILARDPRVSGEFLGAAVAAGLASSGIDVLDAGVIPTPAAAFLVGDIGADFGVMISASHNPAPDNGIKFFSLGGTKLPDEVEDRIEEALDRPKLAPTGAGVGRIRRFADAEDRYILHLLGTLDVRLDGLHVVLDCAHGAAAAISPQAFVDAGAEVTVMGAEPDGLNINDGVGSTHLTKLQEAVVALGADLGIAHDGDADRCLAVDAQGRVVDGDRIMAILAVSMKQRGLLAHDTLAATVMSNLGLKLAMAEHGIRMVETKVGDRYVLEALAAHGLSLGGEQSGHIIFSDHATTGDGILSGLQIAAEMSRTGRTLAELASIMTVFPQVLINVRGVDRTALDGHSVIAAAVAEAEAELGRTGRVLLRASGTEPMVRVMVEAADEATAQAVAERLVGVVREQLAV</sequence>
<evidence type="ECO:0000256" key="3">
    <source>
        <dbReference type="ARBA" id="ARBA00022723"/>
    </source>
</evidence>
<dbReference type="Pfam" id="PF02880">
    <property type="entry name" value="PGM_PMM_III"/>
    <property type="match status" value="1"/>
</dbReference>
<keyword evidence="3 9" id="KW-0479">Metal-binding</keyword>
<dbReference type="InterPro" id="IPR036900">
    <property type="entry name" value="A-D-PHexomutase_C_sf"/>
</dbReference>